<comment type="caution">
    <text evidence="1">The sequence shown here is derived from an EMBL/GenBank/DDBJ whole genome shotgun (WGS) entry which is preliminary data.</text>
</comment>
<dbReference type="Proteomes" id="UP000663828">
    <property type="component" value="Unassembled WGS sequence"/>
</dbReference>
<dbReference type="EMBL" id="CAJNOR010008747">
    <property type="protein sequence ID" value="CAF1637073.1"/>
    <property type="molecule type" value="Genomic_DNA"/>
</dbReference>
<dbReference type="AlphaFoldDB" id="A0A816DQC7"/>
<evidence type="ECO:0000313" key="2">
    <source>
        <dbReference type="Proteomes" id="UP000663828"/>
    </source>
</evidence>
<organism evidence="1 2">
    <name type="scientific">Adineta ricciae</name>
    <name type="common">Rotifer</name>
    <dbReference type="NCBI Taxonomy" id="249248"/>
    <lineage>
        <taxon>Eukaryota</taxon>
        <taxon>Metazoa</taxon>
        <taxon>Spiralia</taxon>
        <taxon>Gnathifera</taxon>
        <taxon>Rotifera</taxon>
        <taxon>Eurotatoria</taxon>
        <taxon>Bdelloidea</taxon>
        <taxon>Adinetida</taxon>
        <taxon>Adinetidae</taxon>
        <taxon>Adineta</taxon>
    </lineage>
</organism>
<protein>
    <submittedName>
        <fullName evidence="1">Uncharacterized protein</fullName>
    </submittedName>
</protein>
<accession>A0A816DQC7</accession>
<reference evidence="1" key="1">
    <citation type="submission" date="2021-02" db="EMBL/GenBank/DDBJ databases">
        <authorList>
            <person name="Nowell W R."/>
        </authorList>
    </citation>
    <scope>NUCLEOTIDE SEQUENCE</scope>
</reference>
<proteinExistence type="predicted"/>
<gene>
    <name evidence="1" type="ORF">XAT740_LOCUS52655</name>
</gene>
<evidence type="ECO:0000313" key="1">
    <source>
        <dbReference type="EMBL" id="CAF1637073.1"/>
    </source>
</evidence>
<name>A0A816DQC7_ADIRI</name>
<keyword evidence="2" id="KW-1185">Reference proteome</keyword>
<sequence>MLRCSINRRKCLLPLSPSACLPPIKPAIIYRIGQPQKSCTRIESTTKKYCNKNTAISMSSNGGDNYAALETALREAIIFGNCGDSAAFDKRLDHAANILTNSFSYSTCSQVDSTTYETKT</sequence>